<gene>
    <name evidence="1" type="ORF">LSAT_V11C400184980</name>
</gene>
<comment type="caution">
    <text evidence="1">The sequence shown here is derived from an EMBL/GenBank/DDBJ whole genome shotgun (WGS) entry which is preliminary data.</text>
</comment>
<evidence type="ECO:0000313" key="2">
    <source>
        <dbReference type="Proteomes" id="UP000235145"/>
    </source>
</evidence>
<name>A0A9R1VUC6_LACSA</name>
<dbReference type="Proteomes" id="UP000235145">
    <property type="component" value="Unassembled WGS sequence"/>
</dbReference>
<protein>
    <submittedName>
        <fullName evidence="1">Uncharacterized protein</fullName>
    </submittedName>
</protein>
<dbReference type="AlphaFoldDB" id="A0A9R1VUC6"/>
<keyword evidence="2" id="KW-1185">Reference proteome</keyword>
<sequence length="83" mass="9474">MISNMQLLCDVGVPGSKMLYVLTDHPRDISDTKEQFKKAMEEVVEMGIDPLKTNFMSVVHALRSISKSTWEKKMDNFLLPVDD</sequence>
<proteinExistence type="predicted"/>
<organism evidence="1 2">
    <name type="scientific">Lactuca sativa</name>
    <name type="common">Garden lettuce</name>
    <dbReference type="NCBI Taxonomy" id="4236"/>
    <lineage>
        <taxon>Eukaryota</taxon>
        <taxon>Viridiplantae</taxon>
        <taxon>Streptophyta</taxon>
        <taxon>Embryophyta</taxon>
        <taxon>Tracheophyta</taxon>
        <taxon>Spermatophyta</taxon>
        <taxon>Magnoliopsida</taxon>
        <taxon>eudicotyledons</taxon>
        <taxon>Gunneridae</taxon>
        <taxon>Pentapetalae</taxon>
        <taxon>asterids</taxon>
        <taxon>campanulids</taxon>
        <taxon>Asterales</taxon>
        <taxon>Asteraceae</taxon>
        <taxon>Cichorioideae</taxon>
        <taxon>Cichorieae</taxon>
        <taxon>Lactucinae</taxon>
        <taxon>Lactuca</taxon>
    </lineage>
</organism>
<dbReference type="Gramene" id="rna-gnl|WGS:NBSK|LSAT_4X70801_mrna">
    <property type="protein sequence ID" value="cds-PLY94903.1"/>
    <property type="gene ID" value="gene-LSAT_4X70801"/>
</dbReference>
<reference evidence="1 2" key="1">
    <citation type="journal article" date="2017" name="Nat. Commun.">
        <title>Genome assembly with in vitro proximity ligation data and whole-genome triplication in lettuce.</title>
        <authorList>
            <person name="Reyes-Chin-Wo S."/>
            <person name="Wang Z."/>
            <person name="Yang X."/>
            <person name="Kozik A."/>
            <person name="Arikit S."/>
            <person name="Song C."/>
            <person name="Xia L."/>
            <person name="Froenicke L."/>
            <person name="Lavelle D.O."/>
            <person name="Truco M.J."/>
            <person name="Xia R."/>
            <person name="Zhu S."/>
            <person name="Xu C."/>
            <person name="Xu H."/>
            <person name="Xu X."/>
            <person name="Cox K."/>
            <person name="Korf I."/>
            <person name="Meyers B.C."/>
            <person name="Michelmore R.W."/>
        </authorList>
    </citation>
    <scope>NUCLEOTIDE SEQUENCE [LARGE SCALE GENOMIC DNA]</scope>
    <source>
        <strain evidence="2">cv. Salinas</strain>
        <tissue evidence="1">Seedlings</tissue>
    </source>
</reference>
<dbReference type="EMBL" id="NBSK02000004">
    <property type="protein sequence ID" value="KAJ0211020.1"/>
    <property type="molecule type" value="Genomic_DNA"/>
</dbReference>
<evidence type="ECO:0000313" key="1">
    <source>
        <dbReference type="EMBL" id="KAJ0211020.1"/>
    </source>
</evidence>
<accession>A0A9R1VUC6</accession>